<evidence type="ECO:0000313" key="1">
    <source>
        <dbReference type="EMBL" id="MCP2160462.1"/>
    </source>
</evidence>
<accession>A0ABT1H3Q5</accession>
<dbReference type="PANTHER" id="PTHR39683">
    <property type="entry name" value="CONSERVED PROTEIN TB16.3"/>
    <property type="match status" value="1"/>
</dbReference>
<dbReference type="SUPFAM" id="SSF55961">
    <property type="entry name" value="Bet v1-like"/>
    <property type="match status" value="1"/>
</dbReference>
<keyword evidence="2" id="KW-1185">Reference proteome</keyword>
<dbReference type="InterPro" id="IPR019587">
    <property type="entry name" value="Polyketide_cyclase/dehydratase"/>
</dbReference>
<dbReference type="Gene3D" id="3.30.530.20">
    <property type="match status" value="1"/>
</dbReference>
<dbReference type="RefSeq" id="WP_253654055.1">
    <property type="nucleotide sequence ID" value="NZ_BAAAOE010000003.1"/>
</dbReference>
<proteinExistence type="predicted"/>
<dbReference type="InterPro" id="IPR023393">
    <property type="entry name" value="START-like_dom_sf"/>
</dbReference>
<gene>
    <name evidence="1" type="ORF">LX12_001649</name>
</gene>
<reference evidence="1 2" key="1">
    <citation type="submission" date="2022-06" db="EMBL/GenBank/DDBJ databases">
        <title>Genomic Encyclopedia of Archaeal and Bacterial Type Strains, Phase II (KMG-II): from individual species to whole genera.</title>
        <authorList>
            <person name="Goeker M."/>
        </authorList>
    </citation>
    <scope>NUCLEOTIDE SEQUENCE [LARGE SCALE GENOMIC DNA]</scope>
    <source>
        <strain evidence="1 2">DSM 45037</strain>
    </source>
</reference>
<dbReference type="CDD" id="cd07819">
    <property type="entry name" value="SRPBCC_2"/>
    <property type="match status" value="1"/>
</dbReference>
<organism evidence="1 2">
    <name type="scientific">Williamsia serinedens</name>
    <dbReference type="NCBI Taxonomy" id="391736"/>
    <lineage>
        <taxon>Bacteria</taxon>
        <taxon>Bacillati</taxon>
        <taxon>Actinomycetota</taxon>
        <taxon>Actinomycetes</taxon>
        <taxon>Mycobacteriales</taxon>
        <taxon>Nocardiaceae</taxon>
        <taxon>Williamsia</taxon>
    </lineage>
</organism>
<protein>
    <submittedName>
        <fullName evidence="1">Polyketide cyclase / dehydrase and lipid transport</fullName>
    </submittedName>
</protein>
<dbReference type="Proteomes" id="UP001205740">
    <property type="component" value="Unassembled WGS sequence"/>
</dbReference>
<comment type="caution">
    <text evidence="1">The sequence shown here is derived from an EMBL/GenBank/DDBJ whole genome shotgun (WGS) entry which is preliminary data.</text>
</comment>
<dbReference type="EMBL" id="JAMTCG010000003">
    <property type="protein sequence ID" value="MCP2160462.1"/>
    <property type="molecule type" value="Genomic_DNA"/>
</dbReference>
<dbReference type="Pfam" id="PF10604">
    <property type="entry name" value="Polyketide_cyc2"/>
    <property type="match status" value="1"/>
</dbReference>
<name>A0ABT1H3Q5_9NOCA</name>
<sequence length="142" mass="15395">MVSGTAQVDVKASRADVLAAIADVENLPTWSPIHKEIEVLERDDEGRPTKAWMKVSLMGISDEQTLSFSWSDSGVTWDLVEGGQQKAQHAVYTLTDADGGGTHVEFEMSLDPKIPVPGFVLNKGKKAIIQMATEGLRDQVDG</sequence>
<evidence type="ECO:0000313" key="2">
    <source>
        <dbReference type="Proteomes" id="UP001205740"/>
    </source>
</evidence>
<dbReference type="PANTHER" id="PTHR39683:SF4">
    <property type="entry name" value="COENZYME Q-BINDING PROTEIN COQ10 START DOMAIN-CONTAINING PROTEIN"/>
    <property type="match status" value="1"/>
</dbReference>